<comment type="caution">
    <text evidence="1">The sequence shown here is derived from an EMBL/GenBank/DDBJ whole genome shotgun (WGS) entry which is preliminary data.</text>
</comment>
<proteinExistence type="predicted"/>
<evidence type="ECO:0000313" key="1">
    <source>
        <dbReference type="EMBL" id="KAI3768924.1"/>
    </source>
</evidence>
<organism evidence="1 2">
    <name type="scientific">Arctium lappa</name>
    <name type="common">Greater burdock</name>
    <name type="synonym">Lappa major</name>
    <dbReference type="NCBI Taxonomy" id="4217"/>
    <lineage>
        <taxon>Eukaryota</taxon>
        <taxon>Viridiplantae</taxon>
        <taxon>Streptophyta</taxon>
        <taxon>Embryophyta</taxon>
        <taxon>Tracheophyta</taxon>
        <taxon>Spermatophyta</taxon>
        <taxon>Magnoliopsida</taxon>
        <taxon>eudicotyledons</taxon>
        <taxon>Gunneridae</taxon>
        <taxon>Pentapetalae</taxon>
        <taxon>asterids</taxon>
        <taxon>campanulids</taxon>
        <taxon>Asterales</taxon>
        <taxon>Asteraceae</taxon>
        <taxon>Carduoideae</taxon>
        <taxon>Cardueae</taxon>
        <taxon>Arctiinae</taxon>
        <taxon>Arctium</taxon>
    </lineage>
</organism>
<name>A0ACB9FC74_ARCLA</name>
<protein>
    <submittedName>
        <fullName evidence="1">Uncharacterized protein</fullName>
    </submittedName>
</protein>
<dbReference type="EMBL" id="CM042047">
    <property type="protein sequence ID" value="KAI3768924.1"/>
    <property type="molecule type" value="Genomic_DNA"/>
</dbReference>
<reference evidence="2" key="1">
    <citation type="journal article" date="2022" name="Mol. Ecol. Resour.">
        <title>The genomes of chicory, endive, great burdock and yacon provide insights into Asteraceae palaeo-polyploidization history and plant inulin production.</title>
        <authorList>
            <person name="Fan W."/>
            <person name="Wang S."/>
            <person name="Wang H."/>
            <person name="Wang A."/>
            <person name="Jiang F."/>
            <person name="Liu H."/>
            <person name="Zhao H."/>
            <person name="Xu D."/>
            <person name="Zhang Y."/>
        </authorList>
    </citation>
    <scope>NUCLEOTIDE SEQUENCE [LARGE SCALE GENOMIC DNA]</scope>
    <source>
        <strain evidence="2">cv. Niubang</strain>
    </source>
</reference>
<dbReference type="Proteomes" id="UP001055879">
    <property type="component" value="Linkage Group LG01"/>
</dbReference>
<sequence>MQSRRRSCSEGVRMFEGASLQSHMRKEKGSSATKYVQSPVRHNLLSLSHFFLTNKNPFFVFYPFFF</sequence>
<reference evidence="1 2" key="2">
    <citation type="journal article" date="2022" name="Mol. Ecol. Resour.">
        <title>The genomes of chicory, endive, great burdock and yacon provide insights into Asteraceae paleo-polyploidization history and plant inulin production.</title>
        <authorList>
            <person name="Fan W."/>
            <person name="Wang S."/>
            <person name="Wang H."/>
            <person name="Wang A."/>
            <person name="Jiang F."/>
            <person name="Liu H."/>
            <person name="Zhao H."/>
            <person name="Xu D."/>
            <person name="Zhang Y."/>
        </authorList>
    </citation>
    <scope>NUCLEOTIDE SEQUENCE [LARGE SCALE GENOMIC DNA]</scope>
    <source>
        <strain evidence="2">cv. Niubang</strain>
    </source>
</reference>
<gene>
    <name evidence="1" type="ORF">L6452_00020</name>
</gene>
<accession>A0ACB9FC74</accession>
<evidence type="ECO:0000313" key="2">
    <source>
        <dbReference type="Proteomes" id="UP001055879"/>
    </source>
</evidence>
<keyword evidence="2" id="KW-1185">Reference proteome</keyword>